<evidence type="ECO:0000313" key="5">
    <source>
        <dbReference type="Proteomes" id="UP000193335"/>
    </source>
</evidence>
<organism evidence="2 4">
    <name type="scientific">Bradyrhizobium japonicum</name>
    <dbReference type="NCBI Taxonomy" id="375"/>
    <lineage>
        <taxon>Bacteria</taxon>
        <taxon>Pseudomonadati</taxon>
        <taxon>Pseudomonadota</taxon>
        <taxon>Alphaproteobacteria</taxon>
        <taxon>Hyphomicrobiales</taxon>
        <taxon>Nitrobacteraceae</taxon>
        <taxon>Bradyrhizobium</taxon>
    </lineage>
</organism>
<dbReference type="EMBL" id="NAFL01000260">
    <property type="protein sequence ID" value="OSJ30600.1"/>
    <property type="molecule type" value="Genomic_DNA"/>
</dbReference>
<reference evidence="3 5" key="2">
    <citation type="submission" date="2017-03" db="EMBL/GenBank/DDBJ databases">
        <title>Whole genome sequences of fourteen strains of Bradyrhizobium canariense and one strain of Bradyrhizobium japonicum isolated from Lupinus (Papilionoideae: Genisteae) species in Algeria.</title>
        <authorList>
            <person name="Crovadore J."/>
            <person name="Chekireb D."/>
            <person name="Brachmann A."/>
            <person name="Chablais R."/>
            <person name="Cochard B."/>
            <person name="Lefort F."/>
        </authorList>
    </citation>
    <scope>NUCLEOTIDE SEQUENCE [LARGE SCALE GENOMIC DNA]</scope>
    <source>
        <strain evidence="3 5">UBMA197</strain>
    </source>
</reference>
<evidence type="ECO:0000313" key="3">
    <source>
        <dbReference type="EMBL" id="OSJ30600.1"/>
    </source>
</evidence>
<dbReference type="eggNOG" id="COG2128">
    <property type="taxonomic scope" value="Bacteria"/>
</dbReference>
<dbReference type="Proteomes" id="UP000030377">
    <property type="component" value="Unassembled WGS sequence"/>
</dbReference>
<dbReference type="EMBL" id="JRPN01000020">
    <property type="protein sequence ID" value="KGT76481.1"/>
    <property type="molecule type" value="Genomic_DNA"/>
</dbReference>
<evidence type="ECO:0000313" key="4">
    <source>
        <dbReference type="Proteomes" id="UP000030377"/>
    </source>
</evidence>
<dbReference type="RefSeq" id="WP_028157706.1">
    <property type="nucleotide sequence ID" value="NZ_CP081350.1"/>
</dbReference>
<evidence type="ECO:0000259" key="1">
    <source>
        <dbReference type="Pfam" id="PF02627"/>
    </source>
</evidence>
<dbReference type="AlphaFoldDB" id="A0A0A3XTM8"/>
<proteinExistence type="predicted"/>
<protein>
    <submittedName>
        <fullName evidence="3">Carboxymuconolactone decarboxylase family protein</fullName>
    </submittedName>
</protein>
<dbReference type="PANTHER" id="PTHR34846:SF11">
    <property type="entry name" value="4-CARBOXYMUCONOLACTONE DECARBOXYLASE FAMILY PROTEIN (AFU_ORTHOLOGUE AFUA_6G11590)"/>
    <property type="match status" value="1"/>
</dbReference>
<dbReference type="Pfam" id="PF02627">
    <property type="entry name" value="CMD"/>
    <property type="match status" value="1"/>
</dbReference>
<dbReference type="InterPro" id="IPR003779">
    <property type="entry name" value="CMD-like"/>
</dbReference>
<feature type="domain" description="Carboxymuconolactone decarboxylase-like" evidence="1">
    <location>
        <begin position="36"/>
        <end position="119"/>
    </location>
</feature>
<accession>A0A0A3XTM8</accession>
<evidence type="ECO:0000313" key="2">
    <source>
        <dbReference type="EMBL" id="KGT76481.1"/>
    </source>
</evidence>
<dbReference type="STRING" id="375.BKD09_RS30630"/>
<gene>
    <name evidence="3" type="ORF">BSZ19_24120</name>
    <name evidence="2" type="ORF">MA20_27265</name>
</gene>
<dbReference type="GO" id="GO:0051920">
    <property type="term" value="F:peroxiredoxin activity"/>
    <property type="evidence" value="ECO:0007669"/>
    <property type="project" value="InterPro"/>
</dbReference>
<dbReference type="Gene3D" id="1.20.1290.10">
    <property type="entry name" value="AhpD-like"/>
    <property type="match status" value="1"/>
</dbReference>
<comment type="caution">
    <text evidence="2">The sequence shown here is derived from an EMBL/GenBank/DDBJ whole genome shotgun (WGS) entry which is preliminary data.</text>
</comment>
<dbReference type="InterPro" id="IPR029032">
    <property type="entry name" value="AhpD-like"/>
</dbReference>
<sequence length="175" mass="19679">MARINYSDPIKASDRTREILDKNRNANIFRMMAHSPSYFEQYCRLGGAIRHKGELDPIVRELAITRTGILCEAPYEIVAHKRIGKNVGVTDEQNEALENWQAATCFNEVQRAALAFTDEIVKLKKPTDATFKAIASKLTPAALVELQLSVGFYIMTSKFLETFEIDLQPVTEVVG</sequence>
<reference evidence="2 4" key="1">
    <citation type="submission" date="2014-09" db="EMBL/GenBank/DDBJ databases">
        <title>Draft genome of Bradyrhizobium japonicum Is-34.</title>
        <authorList>
            <person name="Tsurumaru H."/>
            <person name="Yamakawa T."/>
            <person name="Hashimoto S."/>
            <person name="Okizaki K."/>
            <person name="Kanesaki Y."/>
            <person name="Yoshikawa H."/>
            <person name="Yajima S."/>
        </authorList>
    </citation>
    <scope>NUCLEOTIDE SEQUENCE [LARGE SCALE GENOMIC DNA]</scope>
    <source>
        <strain evidence="2 4">Is-34</strain>
    </source>
</reference>
<name>A0A0A3XTM8_BRAJP</name>
<dbReference type="PANTHER" id="PTHR34846">
    <property type="entry name" value="4-CARBOXYMUCONOLACTONE DECARBOXYLASE FAMILY PROTEIN (AFU_ORTHOLOGUE AFUA_6G11590)"/>
    <property type="match status" value="1"/>
</dbReference>
<dbReference type="SUPFAM" id="SSF69118">
    <property type="entry name" value="AhpD-like"/>
    <property type="match status" value="1"/>
</dbReference>
<dbReference type="Proteomes" id="UP000193335">
    <property type="component" value="Unassembled WGS sequence"/>
</dbReference>